<sequence>MRDWGGEVKGGEEEVVPVTVAQDGALIDGVNGSLRDGRCGSWKDGVAVVMATEQEVEEKNEKEQQKEEGVILGDAKEEGGVPPPAPKPCCPGLGLLLALFSSLIFSVISALVKLVDPVHPLTVAACRCFFQAVFILPALLYTGQPLLGPPGQRVSLVIRAVSGSSAMMLLFFAVRSVPLADATVIAFSSPAFTGLLACCCLRERCRPWEPPLTLLALTGVVLIVRPPFIFGDGDGDDWLSDSSSSSSRRLWGSLAALGTALLSAVTIVVLRRMGSAVSTLVSTWFYSVLGLGLALAALAVVSALDPGAAPALPPCNPPWLRPALLASGLLGVAAQMLLSRALQLERAGPVALVRTVDVLLSLAWQQLLFGEQDGAVGAWTLAGAGCVVTGTAGTAVANLVSTARQQKGEKRRRKEEERESVREKEAIAISSL</sequence>
<keyword evidence="4 6" id="KW-0472">Membrane</keyword>
<dbReference type="SUPFAM" id="SSF103481">
    <property type="entry name" value="Multidrug resistance efflux transporter EmrE"/>
    <property type="match status" value="2"/>
</dbReference>
<feature type="transmembrane region" description="Helical" evidence="6">
    <location>
        <begin position="350"/>
        <end position="369"/>
    </location>
</feature>
<evidence type="ECO:0000313" key="9">
    <source>
        <dbReference type="RefSeq" id="XP_032814389.1"/>
    </source>
</evidence>
<evidence type="ECO:0000256" key="2">
    <source>
        <dbReference type="ARBA" id="ARBA00022692"/>
    </source>
</evidence>
<dbReference type="InterPro" id="IPR037185">
    <property type="entry name" value="EmrE-like"/>
</dbReference>
<dbReference type="InterPro" id="IPR000620">
    <property type="entry name" value="EamA_dom"/>
</dbReference>
<dbReference type="PANTHER" id="PTHR22911:SF6">
    <property type="entry name" value="SOLUTE CARRIER FAMILY 35 MEMBER G1"/>
    <property type="match status" value="1"/>
</dbReference>
<evidence type="ECO:0000256" key="4">
    <source>
        <dbReference type="ARBA" id="ARBA00023136"/>
    </source>
</evidence>
<dbReference type="Proteomes" id="UP001318040">
    <property type="component" value="Chromosome 21"/>
</dbReference>
<feature type="transmembrane region" description="Helical" evidence="6">
    <location>
        <begin position="121"/>
        <end position="142"/>
    </location>
</feature>
<evidence type="ECO:0000313" key="8">
    <source>
        <dbReference type="Proteomes" id="UP001318040"/>
    </source>
</evidence>
<feature type="transmembrane region" description="Helical" evidence="6">
    <location>
        <begin position="212"/>
        <end position="230"/>
    </location>
</feature>
<feature type="domain" description="EamA" evidence="7">
    <location>
        <begin position="93"/>
        <end position="224"/>
    </location>
</feature>
<dbReference type="GO" id="GO:0016020">
    <property type="term" value="C:membrane"/>
    <property type="evidence" value="ECO:0007669"/>
    <property type="project" value="UniProtKB-SubCell"/>
</dbReference>
<feature type="region of interest" description="Disordered" evidence="5">
    <location>
        <begin position="405"/>
        <end position="432"/>
    </location>
</feature>
<dbReference type="Pfam" id="PF00892">
    <property type="entry name" value="EamA"/>
    <property type="match status" value="2"/>
</dbReference>
<feature type="transmembrane region" description="Helical" evidence="6">
    <location>
        <begin position="93"/>
        <end position="115"/>
    </location>
</feature>
<evidence type="ECO:0000256" key="1">
    <source>
        <dbReference type="ARBA" id="ARBA00004141"/>
    </source>
</evidence>
<evidence type="ECO:0000259" key="7">
    <source>
        <dbReference type="Pfam" id="PF00892"/>
    </source>
</evidence>
<keyword evidence="2 6" id="KW-0812">Transmembrane</keyword>
<accession>A0AAJ7TAU6</accession>
<evidence type="ECO:0000256" key="6">
    <source>
        <dbReference type="SAM" id="Phobius"/>
    </source>
</evidence>
<comment type="subcellular location">
    <subcellularLocation>
        <location evidence="1">Membrane</location>
        <topology evidence="1">Multi-pass membrane protein</topology>
    </subcellularLocation>
</comment>
<feature type="domain" description="EamA" evidence="7">
    <location>
        <begin position="251"/>
        <end position="393"/>
    </location>
</feature>
<feature type="compositionally biased region" description="Basic and acidic residues" evidence="5">
    <location>
        <begin position="414"/>
        <end position="426"/>
    </location>
</feature>
<proteinExistence type="predicted"/>
<keyword evidence="8" id="KW-1185">Reference proteome</keyword>
<protein>
    <submittedName>
        <fullName evidence="9">Solute carrier family 35 member G1-like</fullName>
    </submittedName>
</protein>
<dbReference type="PANTHER" id="PTHR22911">
    <property type="entry name" value="ACYL-MALONYL CONDENSING ENZYME-RELATED"/>
    <property type="match status" value="1"/>
</dbReference>
<feature type="transmembrane region" description="Helical" evidence="6">
    <location>
        <begin position="283"/>
        <end position="304"/>
    </location>
</feature>
<evidence type="ECO:0000256" key="5">
    <source>
        <dbReference type="SAM" id="MobiDB-lite"/>
    </source>
</evidence>
<feature type="transmembrane region" description="Helical" evidence="6">
    <location>
        <begin position="250"/>
        <end position="271"/>
    </location>
</feature>
<reference evidence="9" key="1">
    <citation type="submission" date="2025-08" db="UniProtKB">
        <authorList>
            <consortium name="RefSeq"/>
        </authorList>
    </citation>
    <scope>IDENTIFICATION</scope>
    <source>
        <tissue evidence="9">Sperm</tissue>
    </source>
</reference>
<feature type="transmembrane region" description="Helical" evidence="6">
    <location>
        <begin position="179"/>
        <end position="200"/>
    </location>
</feature>
<feature type="transmembrane region" description="Helical" evidence="6">
    <location>
        <begin position="319"/>
        <end position="338"/>
    </location>
</feature>
<evidence type="ECO:0000256" key="3">
    <source>
        <dbReference type="ARBA" id="ARBA00022989"/>
    </source>
</evidence>
<organism evidence="8 9">
    <name type="scientific">Petromyzon marinus</name>
    <name type="common">Sea lamprey</name>
    <dbReference type="NCBI Taxonomy" id="7757"/>
    <lineage>
        <taxon>Eukaryota</taxon>
        <taxon>Metazoa</taxon>
        <taxon>Chordata</taxon>
        <taxon>Craniata</taxon>
        <taxon>Vertebrata</taxon>
        <taxon>Cyclostomata</taxon>
        <taxon>Hyperoartia</taxon>
        <taxon>Petromyzontiformes</taxon>
        <taxon>Petromyzontidae</taxon>
        <taxon>Petromyzon</taxon>
    </lineage>
</organism>
<name>A0AAJ7TAU6_PETMA</name>
<gene>
    <name evidence="9" type="primary">LOC116944706</name>
</gene>
<feature type="transmembrane region" description="Helical" evidence="6">
    <location>
        <begin position="154"/>
        <end position="173"/>
    </location>
</feature>
<feature type="transmembrane region" description="Helical" evidence="6">
    <location>
        <begin position="381"/>
        <end position="403"/>
    </location>
</feature>
<dbReference type="AlphaFoldDB" id="A0AAJ7TAU6"/>
<dbReference type="GeneID" id="116944706"/>
<dbReference type="KEGG" id="pmrn:116944706"/>
<dbReference type="RefSeq" id="XP_032814389.1">
    <property type="nucleotide sequence ID" value="XM_032958498.1"/>
</dbReference>
<keyword evidence="3 6" id="KW-1133">Transmembrane helix</keyword>